<sequence>MAARRTDTSSPQEPAQAPPRSWARPASRGDRRLEALLAAAETLLAEKPFAEISVGEVAAKAGISRPTFYFYFDTKHSLLAALLERVMQDKLEIALRGFGTTEVDPTPQQTFEANYAEILALWREHAPVVLAASDAMSSDAELQGVYTGLLDLFIKPATAWIEQERATGRAPAGTAAGTLATTLVWMSERNLYAALVGMEPRIPDDERVAALAEVWIRSVFGGQPPAAAA</sequence>
<evidence type="ECO:0000313" key="6">
    <source>
        <dbReference type="Proteomes" id="UP001610818"/>
    </source>
</evidence>
<evidence type="ECO:0000313" key="5">
    <source>
        <dbReference type="EMBL" id="MFH8546767.1"/>
    </source>
</evidence>
<dbReference type="InterPro" id="IPR001647">
    <property type="entry name" value="HTH_TetR"/>
</dbReference>
<evidence type="ECO:0000256" key="3">
    <source>
        <dbReference type="SAM" id="MobiDB-lite"/>
    </source>
</evidence>
<dbReference type="PANTHER" id="PTHR30055:SF184">
    <property type="entry name" value="HTH-TYPE TRANSCRIPTIONAL REGULATOR ETHR"/>
    <property type="match status" value="1"/>
</dbReference>
<dbReference type="Gene3D" id="1.10.10.60">
    <property type="entry name" value="Homeodomain-like"/>
    <property type="match status" value="1"/>
</dbReference>
<dbReference type="PROSITE" id="PS50977">
    <property type="entry name" value="HTH_TETR_2"/>
    <property type="match status" value="1"/>
</dbReference>
<name>A0ABW7QPQ6_9ACTN</name>
<evidence type="ECO:0000256" key="1">
    <source>
        <dbReference type="ARBA" id="ARBA00023125"/>
    </source>
</evidence>
<evidence type="ECO:0000259" key="4">
    <source>
        <dbReference type="PROSITE" id="PS50977"/>
    </source>
</evidence>
<feature type="DNA-binding region" description="H-T-H motif" evidence="2">
    <location>
        <begin position="53"/>
        <end position="72"/>
    </location>
</feature>
<dbReference type="PANTHER" id="PTHR30055">
    <property type="entry name" value="HTH-TYPE TRANSCRIPTIONAL REGULATOR RUTR"/>
    <property type="match status" value="1"/>
</dbReference>
<dbReference type="Proteomes" id="UP001610818">
    <property type="component" value="Unassembled WGS sequence"/>
</dbReference>
<dbReference type="EMBL" id="JBIRGQ010000003">
    <property type="protein sequence ID" value="MFH8546767.1"/>
    <property type="molecule type" value="Genomic_DNA"/>
</dbReference>
<reference evidence="5 6" key="1">
    <citation type="submission" date="2024-10" db="EMBL/GenBank/DDBJ databases">
        <title>The Natural Products Discovery Center: Release of the First 8490 Sequenced Strains for Exploring Actinobacteria Biosynthetic Diversity.</title>
        <authorList>
            <person name="Kalkreuter E."/>
            <person name="Kautsar S.A."/>
            <person name="Yang D."/>
            <person name="Bader C.D."/>
            <person name="Teijaro C.N."/>
            <person name="Fluegel L."/>
            <person name="Davis C.M."/>
            <person name="Simpson J.R."/>
            <person name="Lauterbach L."/>
            <person name="Steele A.D."/>
            <person name="Gui C."/>
            <person name="Meng S."/>
            <person name="Li G."/>
            <person name="Viehrig K."/>
            <person name="Ye F."/>
            <person name="Su P."/>
            <person name="Kiefer A.F."/>
            <person name="Nichols A."/>
            <person name="Cepeda A.J."/>
            <person name="Yan W."/>
            <person name="Fan B."/>
            <person name="Jiang Y."/>
            <person name="Adhikari A."/>
            <person name="Zheng C.-J."/>
            <person name="Schuster L."/>
            <person name="Cowan T.M."/>
            <person name="Smanski M.J."/>
            <person name="Chevrette M.G."/>
            <person name="De Carvalho L.P.S."/>
            <person name="Shen B."/>
        </authorList>
    </citation>
    <scope>NUCLEOTIDE SEQUENCE [LARGE SCALE GENOMIC DNA]</scope>
    <source>
        <strain evidence="5 6">NPDC017990</strain>
    </source>
</reference>
<dbReference type="InterPro" id="IPR036271">
    <property type="entry name" value="Tet_transcr_reg_TetR-rel_C_sf"/>
</dbReference>
<dbReference type="SUPFAM" id="SSF48498">
    <property type="entry name" value="Tetracyclin repressor-like, C-terminal domain"/>
    <property type="match status" value="1"/>
</dbReference>
<dbReference type="Gene3D" id="1.10.357.10">
    <property type="entry name" value="Tetracycline Repressor, domain 2"/>
    <property type="match status" value="1"/>
</dbReference>
<dbReference type="RefSeq" id="WP_397712499.1">
    <property type="nucleotide sequence ID" value="NZ_JBIRGN010000003.1"/>
</dbReference>
<keyword evidence="1 2" id="KW-0238">DNA-binding</keyword>
<keyword evidence="6" id="KW-1185">Reference proteome</keyword>
<dbReference type="Pfam" id="PF21313">
    <property type="entry name" value="EthR_C"/>
    <property type="match status" value="1"/>
</dbReference>
<gene>
    <name evidence="5" type="ORF">ACH4F9_17335</name>
</gene>
<dbReference type="InterPro" id="IPR009057">
    <property type="entry name" value="Homeodomain-like_sf"/>
</dbReference>
<accession>A0ABW7QPQ6</accession>
<dbReference type="Pfam" id="PF00440">
    <property type="entry name" value="TetR_N"/>
    <property type="match status" value="1"/>
</dbReference>
<dbReference type="InterPro" id="IPR050109">
    <property type="entry name" value="HTH-type_TetR-like_transc_reg"/>
</dbReference>
<protein>
    <submittedName>
        <fullName evidence="5">TetR/AcrR family transcriptional regulator</fullName>
    </submittedName>
</protein>
<feature type="region of interest" description="Disordered" evidence="3">
    <location>
        <begin position="1"/>
        <end position="28"/>
    </location>
</feature>
<evidence type="ECO:0000256" key="2">
    <source>
        <dbReference type="PROSITE-ProRule" id="PRU00335"/>
    </source>
</evidence>
<dbReference type="PRINTS" id="PR00455">
    <property type="entry name" value="HTHTETR"/>
</dbReference>
<proteinExistence type="predicted"/>
<organism evidence="5 6">
    <name type="scientific">Streptomyces longisporoflavus</name>
    <dbReference type="NCBI Taxonomy" id="28044"/>
    <lineage>
        <taxon>Bacteria</taxon>
        <taxon>Bacillati</taxon>
        <taxon>Actinomycetota</taxon>
        <taxon>Actinomycetes</taxon>
        <taxon>Kitasatosporales</taxon>
        <taxon>Streptomycetaceae</taxon>
        <taxon>Streptomyces</taxon>
    </lineage>
</organism>
<dbReference type="InterPro" id="IPR049397">
    <property type="entry name" value="EthR_C"/>
</dbReference>
<comment type="caution">
    <text evidence="5">The sequence shown here is derived from an EMBL/GenBank/DDBJ whole genome shotgun (WGS) entry which is preliminary data.</text>
</comment>
<feature type="domain" description="HTH tetR-type" evidence="4">
    <location>
        <begin position="30"/>
        <end position="90"/>
    </location>
</feature>
<dbReference type="SUPFAM" id="SSF46689">
    <property type="entry name" value="Homeodomain-like"/>
    <property type="match status" value="1"/>
</dbReference>